<dbReference type="SUPFAM" id="SSF53187">
    <property type="entry name" value="Zn-dependent exopeptidases"/>
    <property type="match status" value="1"/>
</dbReference>
<evidence type="ECO:0000256" key="3">
    <source>
        <dbReference type="ARBA" id="ARBA00022801"/>
    </source>
</evidence>
<sequence>MNKENIVTLKSPYRDDFQINGYRFGKGEKTCCIVGAMRGNEVQQLYVCSQIIRALSNIEKKGDLAYGKQIIVIPSLNPFSMNIQRRFWSVDNTDLNRMFPGDAHGKTTQRIAAGIFDFIKEYQYGIQFTSFYISGDFIPHVRMMDTEHKNIGLANLFGLPYILLRKPKPFDTATLNFNWQNCDTSAFSVYTNETEHIDEESANIAVSAVLRFLSRMGVIKYQSHGGYMATTLEEEHLMSVHAKSGGIYRRIKQPGDEVEQGDVMAEILDPFEGTVKEEIKSPANGIVFFAHKSPLVLENSVVYKIIKRLHI</sequence>
<evidence type="ECO:0000256" key="2">
    <source>
        <dbReference type="ARBA" id="ARBA00022723"/>
    </source>
</evidence>
<keyword evidence="3" id="KW-0378">Hydrolase</keyword>
<dbReference type="GO" id="GO:0046872">
    <property type="term" value="F:metal ion binding"/>
    <property type="evidence" value="ECO:0007669"/>
    <property type="project" value="UniProtKB-KW"/>
</dbReference>
<dbReference type="AlphaFoldDB" id="A0A174Z9I4"/>
<dbReference type="GO" id="GO:0016788">
    <property type="term" value="F:hydrolase activity, acting on ester bonds"/>
    <property type="evidence" value="ECO:0007669"/>
    <property type="project" value="InterPro"/>
</dbReference>
<keyword evidence="2" id="KW-0479">Metal-binding</keyword>
<evidence type="ECO:0000259" key="5">
    <source>
        <dbReference type="Pfam" id="PF24827"/>
    </source>
</evidence>
<dbReference type="EMBL" id="CZBY01000001">
    <property type="protein sequence ID" value="CUQ80938.1"/>
    <property type="molecule type" value="Genomic_DNA"/>
</dbReference>
<proteinExistence type="predicted"/>
<dbReference type="STRING" id="39492.ERS852540_00152"/>
<feature type="domain" description="Succinylglutamate desuccinylase/Aspartoacylase catalytic" evidence="5">
    <location>
        <begin position="29"/>
        <end position="214"/>
    </location>
</feature>
<accession>A0A174Z9I4</accession>
<evidence type="ECO:0000256" key="4">
    <source>
        <dbReference type="ARBA" id="ARBA00022833"/>
    </source>
</evidence>
<protein>
    <submittedName>
        <fullName evidence="6">Ectoine utilization protein EutE</fullName>
    </submittedName>
</protein>
<dbReference type="Pfam" id="PF24827">
    <property type="entry name" value="AstE_AspA_cat"/>
    <property type="match status" value="1"/>
</dbReference>
<dbReference type="InterPro" id="IPR055438">
    <property type="entry name" value="AstE_AspA_cat"/>
</dbReference>
<evidence type="ECO:0000313" key="6">
    <source>
        <dbReference type="EMBL" id="CUQ80938.1"/>
    </source>
</evidence>
<comment type="cofactor">
    <cofactor evidence="1">
        <name>Zn(2+)</name>
        <dbReference type="ChEBI" id="CHEBI:29105"/>
    </cofactor>
</comment>
<dbReference type="Proteomes" id="UP000095662">
    <property type="component" value="Unassembled WGS sequence"/>
</dbReference>
<organism evidence="6 7">
    <name type="scientific">[Eubacterium] siraeum</name>
    <dbReference type="NCBI Taxonomy" id="39492"/>
    <lineage>
        <taxon>Bacteria</taxon>
        <taxon>Bacillati</taxon>
        <taxon>Bacillota</taxon>
        <taxon>Clostridia</taxon>
        <taxon>Eubacteriales</taxon>
        <taxon>Oscillospiraceae</taxon>
        <taxon>Oscillospiraceae incertae sedis</taxon>
    </lineage>
</organism>
<evidence type="ECO:0000256" key="1">
    <source>
        <dbReference type="ARBA" id="ARBA00001947"/>
    </source>
</evidence>
<dbReference type="CDD" id="cd06253">
    <property type="entry name" value="M14_ASTE_ASPA-like"/>
    <property type="match status" value="1"/>
</dbReference>
<keyword evidence="4" id="KW-0862">Zinc</keyword>
<evidence type="ECO:0000313" key="7">
    <source>
        <dbReference type="Proteomes" id="UP000095662"/>
    </source>
</evidence>
<gene>
    <name evidence="6" type="ORF">ERS852540_00152</name>
</gene>
<dbReference type="InterPro" id="IPR053138">
    <property type="entry name" value="N-alpha-Ac-DABA_deacetylase"/>
</dbReference>
<dbReference type="OrthoDB" id="9782876at2"/>
<dbReference type="Gene3D" id="3.40.630.10">
    <property type="entry name" value="Zn peptidases"/>
    <property type="match status" value="1"/>
</dbReference>
<dbReference type="PANTHER" id="PTHR37326">
    <property type="entry name" value="BLL3975 PROTEIN"/>
    <property type="match status" value="1"/>
</dbReference>
<dbReference type="PANTHER" id="PTHR37326:SF1">
    <property type="entry name" value="BLL3975 PROTEIN"/>
    <property type="match status" value="1"/>
</dbReference>
<name>A0A174Z9I4_9FIRM</name>
<reference evidence="6 7" key="1">
    <citation type="submission" date="2015-09" db="EMBL/GenBank/DDBJ databases">
        <authorList>
            <consortium name="Pathogen Informatics"/>
        </authorList>
    </citation>
    <scope>NUCLEOTIDE SEQUENCE [LARGE SCALE GENOMIC DNA]</scope>
    <source>
        <strain evidence="6 7">2789STDY5834928</strain>
    </source>
</reference>